<dbReference type="EMBL" id="NBIV01000378">
    <property type="protein sequence ID" value="PXF40025.1"/>
    <property type="molecule type" value="Genomic_DNA"/>
</dbReference>
<dbReference type="AlphaFoldDB" id="A0A2V3ID58"/>
<comment type="caution">
    <text evidence="1">The sequence shown here is derived from an EMBL/GenBank/DDBJ whole genome shotgun (WGS) entry which is preliminary data.</text>
</comment>
<gene>
    <name evidence="1" type="ORF">BWQ96_10270</name>
</gene>
<sequence>MTLHSRNGDTGIHLYVGVRTGQQAVIGNPERRGLLVADFEAGSLCKGLLNDTFSCYDMAGQLTVSQLVYSLTAVRGDSLFLRTKFETEAKLFRFKAGLVTNSVGGPSVEENLFERRQNESGFEWLERMYNEDGRAILSISTLRLDAQMRSSNCQSIGSVQIRPLRFQVGEWLEGEKFEVIVSPKGDLNLVKTGILLQATLLMQVGEEWKCAVDRISGVCVSKTNGTFYFLARLNQFMNIQQSLKFR</sequence>
<reference evidence="1 2" key="1">
    <citation type="journal article" date="2018" name="Mol. Biol. Evol.">
        <title>Analysis of the draft genome of the red seaweed Gracilariopsis chorda provides insights into genome size evolution in Rhodophyta.</title>
        <authorList>
            <person name="Lee J."/>
            <person name="Yang E.C."/>
            <person name="Graf L."/>
            <person name="Yang J.H."/>
            <person name="Qiu H."/>
            <person name="Zel Zion U."/>
            <person name="Chan C.X."/>
            <person name="Stephens T.G."/>
            <person name="Weber A.P.M."/>
            <person name="Boo G.H."/>
            <person name="Boo S.M."/>
            <person name="Kim K.M."/>
            <person name="Shin Y."/>
            <person name="Jung M."/>
            <person name="Lee S.J."/>
            <person name="Yim H.S."/>
            <person name="Lee J.H."/>
            <person name="Bhattacharya D."/>
            <person name="Yoon H.S."/>
        </authorList>
    </citation>
    <scope>NUCLEOTIDE SEQUENCE [LARGE SCALE GENOMIC DNA]</scope>
    <source>
        <strain evidence="1 2">SKKU-2015</strain>
        <tissue evidence="1">Whole body</tissue>
    </source>
</reference>
<organism evidence="1 2">
    <name type="scientific">Gracilariopsis chorda</name>
    <dbReference type="NCBI Taxonomy" id="448386"/>
    <lineage>
        <taxon>Eukaryota</taxon>
        <taxon>Rhodophyta</taxon>
        <taxon>Florideophyceae</taxon>
        <taxon>Rhodymeniophycidae</taxon>
        <taxon>Gracilariales</taxon>
        <taxon>Gracilariaceae</taxon>
        <taxon>Gracilariopsis</taxon>
    </lineage>
</organism>
<name>A0A2V3ID58_9FLOR</name>
<evidence type="ECO:0000313" key="2">
    <source>
        <dbReference type="Proteomes" id="UP000247409"/>
    </source>
</evidence>
<dbReference type="Proteomes" id="UP000247409">
    <property type="component" value="Unassembled WGS sequence"/>
</dbReference>
<keyword evidence="2" id="KW-1185">Reference proteome</keyword>
<proteinExistence type="predicted"/>
<protein>
    <submittedName>
        <fullName evidence="1">Uncharacterized protein</fullName>
    </submittedName>
</protein>
<accession>A0A2V3ID58</accession>
<evidence type="ECO:0000313" key="1">
    <source>
        <dbReference type="EMBL" id="PXF40025.1"/>
    </source>
</evidence>